<evidence type="ECO:0000256" key="1">
    <source>
        <dbReference type="ARBA" id="ARBA00002650"/>
    </source>
</evidence>
<reference evidence="12" key="1">
    <citation type="submission" date="2012-01" db="EMBL/GenBank/DDBJ databases">
        <title>The Genome Sequence of Oreochromis niloticus (Nile Tilapia).</title>
        <authorList>
            <consortium name="Broad Institute Genome Assembly Team"/>
            <consortium name="Broad Institute Sequencing Platform"/>
            <person name="Di Palma F."/>
            <person name="Johnson J."/>
            <person name="Lander E.S."/>
            <person name="Lindblad-Toh K."/>
        </authorList>
    </citation>
    <scope>NUCLEOTIDE SEQUENCE [LARGE SCALE GENOMIC DNA]</scope>
</reference>
<evidence type="ECO:0000256" key="7">
    <source>
        <dbReference type="ARBA" id="ARBA00022723"/>
    </source>
</evidence>
<dbReference type="InterPro" id="IPR009050">
    <property type="entry name" value="Globin-like_sf"/>
</dbReference>
<dbReference type="InParanoid" id="A0A669F9E5"/>
<evidence type="ECO:0000256" key="4">
    <source>
        <dbReference type="ARBA" id="ARBA00022448"/>
    </source>
</evidence>
<reference evidence="11" key="2">
    <citation type="submission" date="2025-08" db="UniProtKB">
        <authorList>
            <consortium name="Ensembl"/>
        </authorList>
    </citation>
    <scope>IDENTIFICATION</scope>
</reference>
<evidence type="ECO:0000313" key="11">
    <source>
        <dbReference type="Ensembl" id="ENSONIP00000080754.1"/>
    </source>
</evidence>
<keyword evidence="6 9" id="KW-0561">Oxygen transport</keyword>
<evidence type="ECO:0000313" key="12">
    <source>
        <dbReference type="Proteomes" id="UP000005207"/>
    </source>
</evidence>
<evidence type="ECO:0000256" key="9">
    <source>
        <dbReference type="RuleBase" id="RU000356"/>
    </source>
</evidence>
<dbReference type="InterPro" id="IPR000971">
    <property type="entry name" value="Globin"/>
</dbReference>
<reference evidence="11" key="3">
    <citation type="submission" date="2025-09" db="UniProtKB">
        <authorList>
            <consortium name="Ensembl"/>
        </authorList>
    </citation>
    <scope>IDENTIFICATION</scope>
</reference>
<evidence type="ECO:0000259" key="10">
    <source>
        <dbReference type="PROSITE" id="PS01033"/>
    </source>
</evidence>
<dbReference type="Proteomes" id="UP000005207">
    <property type="component" value="Linkage group LG4"/>
</dbReference>
<dbReference type="InterPro" id="IPR012292">
    <property type="entry name" value="Globin/Proto"/>
</dbReference>
<comment type="subunit">
    <text evidence="3">Heterotetramer of two alpha chains and two beta chains.</text>
</comment>
<proteinExistence type="inferred from homology"/>
<evidence type="ECO:0000256" key="8">
    <source>
        <dbReference type="ARBA" id="ARBA00023004"/>
    </source>
</evidence>
<accession>A0A669F9E5</accession>
<dbReference type="InterPro" id="IPR050056">
    <property type="entry name" value="Hemoglobin_oxygen_transport"/>
</dbReference>
<dbReference type="GO" id="GO:0031720">
    <property type="term" value="F:haptoglobin binding"/>
    <property type="evidence" value="ECO:0007669"/>
    <property type="project" value="TreeGrafter"/>
</dbReference>
<keyword evidence="7" id="KW-0479">Metal-binding</keyword>
<dbReference type="GO" id="GO:0072562">
    <property type="term" value="C:blood microparticle"/>
    <property type="evidence" value="ECO:0007669"/>
    <property type="project" value="TreeGrafter"/>
</dbReference>
<dbReference type="Pfam" id="PF00042">
    <property type="entry name" value="Globin"/>
    <property type="match status" value="1"/>
</dbReference>
<keyword evidence="8" id="KW-0408">Iron</keyword>
<evidence type="ECO:0000256" key="6">
    <source>
        <dbReference type="ARBA" id="ARBA00022621"/>
    </source>
</evidence>
<dbReference type="GO" id="GO:0046872">
    <property type="term" value="F:metal ion binding"/>
    <property type="evidence" value="ECO:0007669"/>
    <property type="project" value="UniProtKB-KW"/>
</dbReference>
<dbReference type="GO" id="GO:0042744">
    <property type="term" value="P:hydrogen peroxide catabolic process"/>
    <property type="evidence" value="ECO:0007669"/>
    <property type="project" value="TreeGrafter"/>
</dbReference>
<dbReference type="PANTHER" id="PTHR11442:SF102">
    <property type="entry name" value="HEMOGLOBIN SUBUNIT BETA-1-RELATED"/>
    <property type="match status" value="1"/>
</dbReference>
<dbReference type="OMA" id="LWGQIDV"/>
<name>A0A669F9E5_ORENI</name>
<organism evidence="11 12">
    <name type="scientific">Oreochromis niloticus</name>
    <name type="common">Nile tilapia</name>
    <name type="synonym">Tilapia nilotica</name>
    <dbReference type="NCBI Taxonomy" id="8128"/>
    <lineage>
        <taxon>Eukaryota</taxon>
        <taxon>Metazoa</taxon>
        <taxon>Chordata</taxon>
        <taxon>Craniata</taxon>
        <taxon>Vertebrata</taxon>
        <taxon>Euteleostomi</taxon>
        <taxon>Actinopterygii</taxon>
        <taxon>Neopterygii</taxon>
        <taxon>Teleostei</taxon>
        <taxon>Neoteleostei</taxon>
        <taxon>Acanthomorphata</taxon>
        <taxon>Ovalentaria</taxon>
        <taxon>Cichlomorphae</taxon>
        <taxon>Cichliformes</taxon>
        <taxon>Cichlidae</taxon>
        <taxon>African cichlids</taxon>
        <taxon>Pseudocrenilabrinae</taxon>
        <taxon>Oreochromini</taxon>
        <taxon>Oreochromis</taxon>
    </lineage>
</organism>
<dbReference type="PANTHER" id="PTHR11442">
    <property type="entry name" value="HEMOGLOBIN FAMILY MEMBER"/>
    <property type="match status" value="1"/>
</dbReference>
<dbReference type="GO" id="GO:0005833">
    <property type="term" value="C:hemoglobin complex"/>
    <property type="evidence" value="ECO:0007669"/>
    <property type="project" value="InterPro"/>
</dbReference>
<dbReference type="GO" id="GO:0005344">
    <property type="term" value="F:oxygen carrier activity"/>
    <property type="evidence" value="ECO:0007669"/>
    <property type="project" value="UniProtKB-KW"/>
</dbReference>
<keyword evidence="4 9" id="KW-0813">Transport</keyword>
<dbReference type="GO" id="GO:0019825">
    <property type="term" value="F:oxygen binding"/>
    <property type="evidence" value="ECO:0007669"/>
    <property type="project" value="InterPro"/>
</dbReference>
<feature type="domain" description="Globin" evidence="10">
    <location>
        <begin position="3"/>
        <end position="135"/>
    </location>
</feature>
<dbReference type="GO" id="GO:0020037">
    <property type="term" value="F:heme binding"/>
    <property type="evidence" value="ECO:0007669"/>
    <property type="project" value="InterPro"/>
</dbReference>
<dbReference type="GO" id="GO:0043177">
    <property type="term" value="F:organic acid binding"/>
    <property type="evidence" value="ECO:0007669"/>
    <property type="project" value="TreeGrafter"/>
</dbReference>
<dbReference type="InterPro" id="IPR002337">
    <property type="entry name" value="Hemoglobin_b"/>
</dbReference>
<keyword evidence="12" id="KW-1185">Reference proteome</keyword>
<dbReference type="AlphaFoldDB" id="A0A669F9E5"/>
<dbReference type="GeneTree" id="ENSGT00940000157809"/>
<protein>
    <recommendedName>
        <fullName evidence="10">Globin domain-containing protein</fullName>
    </recommendedName>
</protein>
<evidence type="ECO:0000256" key="2">
    <source>
        <dbReference type="ARBA" id="ARBA00008705"/>
    </source>
</evidence>
<keyword evidence="5 9" id="KW-0349">Heme</keyword>
<dbReference type="GO" id="GO:0031838">
    <property type="term" value="C:haptoglobin-hemoglobin complex"/>
    <property type="evidence" value="ECO:0007669"/>
    <property type="project" value="TreeGrafter"/>
</dbReference>
<dbReference type="Ensembl" id="ENSONIT00000092306.1">
    <property type="protein sequence ID" value="ENSONIP00000080754.1"/>
    <property type="gene ID" value="ENSONIG00000039274.1"/>
</dbReference>
<evidence type="ECO:0000256" key="5">
    <source>
        <dbReference type="ARBA" id="ARBA00022617"/>
    </source>
</evidence>
<comment type="similarity">
    <text evidence="2 9">Belongs to the globin family.</text>
</comment>
<dbReference type="PRINTS" id="PR00814">
    <property type="entry name" value="BETAHAEM"/>
</dbReference>
<dbReference type="GO" id="GO:0004601">
    <property type="term" value="F:peroxidase activity"/>
    <property type="evidence" value="ECO:0007669"/>
    <property type="project" value="TreeGrafter"/>
</dbReference>
<dbReference type="PROSITE" id="PS01033">
    <property type="entry name" value="GLOBIN"/>
    <property type="match status" value="1"/>
</dbReference>
<dbReference type="SUPFAM" id="SSF46458">
    <property type="entry name" value="Globin-like"/>
    <property type="match status" value="1"/>
</dbReference>
<comment type="function">
    <text evidence="1">Involved in oxygen transport from gills to the various peripheral tissues.</text>
</comment>
<sequence>MVEWTGAELSAITSLWGKIYVAEIGAQALSRLLIVYPWTQRYFQVFGNLSTSAAIMRNPKVAKHGRTVMGGLENAVKNMDNIKQTYLHVDPDNFKVCDLRLFPPVLSEIVFAPDVQMTWQKFLAVVVSALGKQYH</sequence>
<evidence type="ECO:0000256" key="3">
    <source>
        <dbReference type="ARBA" id="ARBA00011125"/>
    </source>
</evidence>
<dbReference type="Gene3D" id="1.10.490.10">
    <property type="entry name" value="Globins"/>
    <property type="match status" value="1"/>
</dbReference>